<dbReference type="OrthoDB" id="9806195at2"/>
<dbReference type="InterPro" id="IPR012675">
    <property type="entry name" value="Beta-grasp_dom_sf"/>
</dbReference>
<dbReference type="InterPro" id="IPR017938">
    <property type="entry name" value="Riboflavin_synthase-like_b-brl"/>
</dbReference>
<dbReference type="Pfam" id="PF00970">
    <property type="entry name" value="FAD_binding_6"/>
    <property type="match status" value="1"/>
</dbReference>
<evidence type="ECO:0000259" key="3">
    <source>
        <dbReference type="PROSITE" id="PS51384"/>
    </source>
</evidence>
<protein>
    <submittedName>
        <fullName evidence="4">Ferredoxin-NAD reductase</fullName>
    </submittedName>
</protein>
<dbReference type="InterPro" id="IPR050415">
    <property type="entry name" value="MRET"/>
</dbReference>
<dbReference type="InterPro" id="IPR008333">
    <property type="entry name" value="Cbr1-like_FAD-bd_dom"/>
</dbReference>
<gene>
    <name evidence="4" type="ORF">CQ14_15710</name>
</gene>
<dbReference type="InterPro" id="IPR006058">
    <property type="entry name" value="2Fe2S_fd_BS"/>
</dbReference>
<dbReference type="PROSITE" id="PS00197">
    <property type="entry name" value="2FE2S_FER_1"/>
    <property type="match status" value="1"/>
</dbReference>
<name>A0A0R3N1E3_9BRAD</name>
<dbReference type="Pfam" id="PF00175">
    <property type="entry name" value="NAD_binding_1"/>
    <property type="match status" value="1"/>
</dbReference>
<dbReference type="InterPro" id="IPR001433">
    <property type="entry name" value="OxRdtase_FAD/NAD-bd"/>
</dbReference>
<dbReference type="PROSITE" id="PS51384">
    <property type="entry name" value="FAD_FR"/>
    <property type="match status" value="1"/>
</dbReference>
<proteinExistence type="predicted"/>
<dbReference type="GO" id="GO:0016491">
    <property type="term" value="F:oxidoreductase activity"/>
    <property type="evidence" value="ECO:0007669"/>
    <property type="project" value="InterPro"/>
</dbReference>
<dbReference type="GO" id="GO:0051537">
    <property type="term" value="F:2 iron, 2 sulfur cluster binding"/>
    <property type="evidence" value="ECO:0007669"/>
    <property type="project" value="InterPro"/>
</dbReference>
<feature type="domain" description="2Fe-2S ferredoxin-type" evidence="2">
    <location>
        <begin position="5"/>
        <end position="86"/>
    </location>
</feature>
<comment type="caution">
    <text evidence="4">The sequence shown here is derived from an EMBL/GenBank/DDBJ whole genome shotgun (WGS) entry which is preliminary data.</text>
</comment>
<dbReference type="Proteomes" id="UP000051660">
    <property type="component" value="Unassembled WGS sequence"/>
</dbReference>
<feature type="domain" description="FAD-binding FR-type" evidence="3">
    <location>
        <begin position="86"/>
        <end position="187"/>
    </location>
</feature>
<dbReference type="Gene3D" id="3.40.50.80">
    <property type="entry name" value="Nucleotide-binding domain of ferredoxin-NADP reductase (FNR) module"/>
    <property type="match status" value="1"/>
</dbReference>
<dbReference type="InterPro" id="IPR036010">
    <property type="entry name" value="2Fe-2S_ferredoxin-like_sf"/>
</dbReference>
<evidence type="ECO:0000313" key="5">
    <source>
        <dbReference type="Proteomes" id="UP000051660"/>
    </source>
</evidence>
<dbReference type="PROSITE" id="PS51085">
    <property type="entry name" value="2FE2S_FER_2"/>
    <property type="match status" value="1"/>
</dbReference>
<sequence length="362" mass="38986">MPKICKVTINNEPFLANCGELLLDWALMNGVDLPHDCRSGICGACRVRKVDGQVFGGHSPGDDMIHACQARIVSDLEIAIEAAPEPVALSAEVAQTVQLAPDVVGVDIELPKPLDYLPGQYCKLQFQGFPARSYSPTYPLEGPPHDRILHFHIRKVTDGQVSSALGREIRPGHRVKLTGPYGRAFFRPDHSGRIVLVASGTGFAPMWSVAVAAIMEQPQREMVFIVQARSIRSLYMHAALCRLALFPNVTLLPMVSEPQQISHAIQGGRPTDHLPKLTPDDVVYTAGAPAMTDAVARIAKAAGAQCYTDPFVQQARTVEQAGLMSRLTGWLSEPKSGSAPLQPAQRAAPMPRGVAAVGAGNR</sequence>
<dbReference type="EMBL" id="LLYB01000065">
    <property type="protein sequence ID" value="KRR24159.1"/>
    <property type="molecule type" value="Genomic_DNA"/>
</dbReference>
<evidence type="ECO:0000313" key="4">
    <source>
        <dbReference type="EMBL" id="KRR24159.1"/>
    </source>
</evidence>
<dbReference type="CDD" id="cd06194">
    <property type="entry name" value="FNR_N-term_Iron_sulfur_binding"/>
    <property type="match status" value="1"/>
</dbReference>
<dbReference type="Pfam" id="PF00111">
    <property type="entry name" value="Fer2"/>
    <property type="match status" value="1"/>
</dbReference>
<dbReference type="InterPro" id="IPR017927">
    <property type="entry name" value="FAD-bd_FR_type"/>
</dbReference>
<dbReference type="RefSeq" id="WP_057858786.1">
    <property type="nucleotide sequence ID" value="NZ_LLYB01000065.1"/>
</dbReference>
<organism evidence="4 5">
    <name type="scientific">Bradyrhizobium lablabi</name>
    <dbReference type="NCBI Taxonomy" id="722472"/>
    <lineage>
        <taxon>Bacteria</taxon>
        <taxon>Pseudomonadati</taxon>
        <taxon>Pseudomonadota</taxon>
        <taxon>Alphaproteobacteria</taxon>
        <taxon>Hyphomicrobiales</taxon>
        <taxon>Nitrobacteraceae</taxon>
        <taxon>Bradyrhizobium</taxon>
    </lineage>
</organism>
<dbReference type="AlphaFoldDB" id="A0A0R3N1E3"/>
<reference evidence="4 5" key="1">
    <citation type="submission" date="2014-03" db="EMBL/GenBank/DDBJ databases">
        <title>Bradyrhizobium valentinum sp. nov., isolated from effective nodules of Lupinus mariae-josephae, a lupine endemic of basic-lime soils in Eastern Spain.</title>
        <authorList>
            <person name="Duran D."/>
            <person name="Rey L."/>
            <person name="Navarro A."/>
            <person name="Busquets A."/>
            <person name="Imperial J."/>
            <person name="Ruiz-Argueso T."/>
        </authorList>
    </citation>
    <scope>NUCLEOTIDE SEQUENCE [LARGE SCALE GENOMIC DNA]</scope>
    <source>
        <strain evidence="4 5">CCBAU 23086</strain>
    </source>
</reference>
<evidence type="ECO:0000256" key="1">
    <source>
        <dbReference type="SAM" id="MobiDB-lite"/>
    </source>
</evidence>
<dbReference type="PANTHER" id="PTHR47354">
    <property type="entry name" value="NADH OXIDOREDUCTASE HCR"/>
    <property type="match status" value="1"/>
</dbReference>
<dbReference type="SUPFAM" id="SSF63380">
    <property type="entry name" value="Riboflavin synthase domain-like"/>
    <property type="match status" value="1"/>
</dbReference>
<dbReference type="SUPFAM" id="SSF54292">
    <property type="entry name" value="2Fe-2S ferredoxin-like"/>
    <property type="match status" value="1"/>
</dbReference>
<dbReference type="SUPFAM" id="SSF52343">
    <property type="entry name" value="Ferredoxin reductase-like, C-terminal NADP-linked domain"/>
    <property type="match status" value="1"/>
</dbReference>
<evidence type="ECO:0000259" key="2">
    <source>
        <dbReference type="PROSITE" id="PS51085"/>
    </source>
</evidence>
<dbReference type="InterPro" id="IPR039261">
    <property type="entry name" value="FNR_nucleotide-bd"/>
</dbReference>
<dbReference type="Gene3D" id="2.40.30.10">
    <property type="entry name" value="Translation factors"/>
    <property type="match status" value="1"/>
</dbReference>
<accession>A0A0R3N1E3</accession>
<dbReference type="PANTHER" id="PTHR47354:SF5">
    <property type="entry name" value="PROTEIN RFBI"/>
    <property type="match status" value="1"/>
</dbReference>
<dbReference type="Gene3D" id="3.10.20.30">
    <property type="match status" value="1"/>
</dbReference>
<dbReference type="InterPro" id="IPR001041">
    <property type="entry name" value="2Fe-2S_ferredoxin-type"/>
</dbReference>
<dbReference type="CDD" id="cd00207">
    <property type="entry name" value="fer2"/>
    <property type="match status" value="1"/>
</dbReference>
<feature type="region of interest" description="Disordered" evidence="1">
    <location>
        <begin position="334"/>
        <end position="362"/>
    </location>
</feature>
<dbReference type="PRINTS" id="PR00410">
    <property type="entry name" value="PHEHYDRXLASE"/>
</dbReference>